<evidence type="ECO:0000313" key="1">
    <source>
        <dbReference type="EMBL" id="AJI20747.1"/>
    </source>
</evidence>
<dbReference type="HOGENOM" id="CLU_851677_0_0_9"/>
<evidence type="ECO:0000313" key="2">
    <source>
        <dbReference type="Proteomes" id="UP000031829"/>
    </source>
</evidence>
<accession>A0A0B6AI72</accession>
<proteinExistence type="predicted"/>
<dbReference type="RefSeq" id="WP_034656737.1">
    <property type="nucleotide sequence ID" value="NZ_BCVB01000021.1"/>
</dbReference>
<dbReference type="GeneID" id="93644900"/>
<dbReference type="KEGG" id="bmeg:BG04_1426"/>
<reference evidence="1 2" key="1">
    <citation type="journal article" date="2015" name="Genome Announc.">
        <title>Complete genome sequences for 35 biothreat assay-relevant bacillus species.</title>
        <authorList>
            <person name="Johnson S.L."/>
            <person name="Daligault H.E."/>
            <person name="Davenport K.W."/>
            <person name="Jaissle J."/>
            <person name="Frey K.G."/>
            <person name="Ladner J.T."/>
            <person name="Broomall S.M."/>
            <person name="Bishop-Lilly K.A."/>
            <person name="Bruce D.C."/>
            <person name="Gibbons H.S."/>
            <person name="Coyne S.R."/>
            <person name="Lo C.C."/>
            <person name="Meincke L."/>
            <person name="Munk A.C."/>
            <person name="Koroleva G.I."/>
            <person name="Rosenzweig C.N."/>
            <person name="Palacios G.F."/>
            <person name="Redden C.L."/>
            <person name="Minogue T.D."/>
            <person name="Chain P.S."/>
        </authorList>
    </citation>
    <scope>NUCLEOTIDE SEQUENCE [LARGE SCALE GENOMIC DNA]</scope>
    <source>
        <strain evidence="2">ATCC 14581 / DSM 32 / JCM 2506 / NBRC 15308 / NCIMB 9376 / NCTC 10342 / NRRL B-14308 / VKM B-512</strain>
    </source>
</reference>
<name>A0A0B6AI72_PRIM2</name>
<dbReference type="AlphaFoldDB" id="A0A0B6AI72"/>
<gene>
    <name evidence="1" type="ORF">BG04_1426</name>
</gene>
<protein>
    <recommendedName>
        <fullName evidence="3">Apea-like HEPN domain-containing protein</fullName>
    </recommendedName>
</protein>
<organism evidence="1 2">
    <name type="scientific">Priestia megaterium (strain ATCC 14581 / DSM 32 / CCUG 1817 / JCM 2506 / NBRC 15308 / NCIMB 9376 / NCTC 10342 / NRRL B-14308 / VKM B-512 / Ford 19)</name>
    <name type="common">Bacillus megaterium</name>
    <dbReference type="NCBI Taxonomy" id="1348623"/>
    <lineage>
        <taxon>Bacteria</taxon>
        <taxon>Bacillati</taxon>
        <taxon>Bacillota</taxon>
        <taxon>Bacilli</taxon>
        <taxon>Bacillales</taxon>
        <taxon>Bacillaceae</taxon>
        <taxon>Priestia</taxon>
    </lineage>
</organism>
<evidence type="ECO:0008006" key="3">
    <source>
        <dbReference type="Google" id="ProtNLM"/>
    </source>
</evidence>
<dbReference type="Proteomes" id="UP000031829">
    <property type="component" value="Chromosome"/>
</dbReference>
<sequence>MISIFCVLNKAILEEDIVVDGDFSIIHNSNRLEEIGNENTFMTVGSIYYDSIIKKPVIIQRMLIDNENPYHLVQSFRGYFQHFLLSLWLLKDNSFNLDDIVLIDTNQNVLFTDKNPVLFSNSQGEYVDIGLSTNEVQEALIWFERLKLHFFHDAKDNDEMYDGSIELRINNNNKAIDYYSYNRLERAIRFIGLARGESFLPAKITFYISALESLFSTSNVEVKMQVADRTARVLGKDFEERIKINKVVSIAYSFRSNYIHGSVNSEKTIRKTLKPYITIEEFCCELDEILRQVLKLFLTDLNHIVEMDEASFNKWISELLYKEKSE</sequence>
<dbReference type="EMBL" id="CP009920">
    <property type="protein sequence ID" value="AJI20747.1"/>
    <property type="molecule type" value="Genomic_DNA"/>
</dbReference>